<dbReference type="KEGG" id="pfla:Pflav_076880"/>
<dbReference type="EMBL" id="AP022870">
    <property type="protein sequence ID" value="BCB81278.1"/>
    <property type="molecule type" value="Genomic_DNA"/>
</dbReference>
<dbReference type="Pfam" id="PF04255">
    <property type="entry name" value="DUF433"/>
    <property type="match status" value="1"/>
</dbReference>
<dbReference type="InterPro" id="IPR007367">
    <property type="entry name" value="DUF433"/>
</dbReference>
<evidence type="ECO:0000313" key="2">
    <source>
        <dbReference type="Proteomes" id="UP000502508"/>
    </source>
</evidence>
<dbReference type="Proteomes" id="UP000502508">
    <property type="component" value="Chromosome"/>
</dbReference>
<keyword evidence="2" id="KW-1185">Reference proteome</keyword>
<reference evidence="1 2" key="1">
    <citation type="submission" date="2020-03" db="EMBL/GenBank/DDBJ databases">
        <title>Whole genome shotgun sequence of Phytohabitans flavus NBRC 107702.</title>
        <authorList>
            <person name="Komaki H."/>
            <person name="Tamura T."/>
        </authorList>
    </citation>
    <scope>NUCLEOTIDE SEQUENCE [LARGE SCALE GENOMIC DNA]</scope>
    <source>
        <strain evidence="1 2">NBRC 107702</strain>
    </source>
</reference>
<dbReference type="SUPFAM" id="SSF46689">
    <property type="entry name" value="Homeodomain-like"/>
    <property type="match status" value="1"/>
</dbReference>
<sequence length="232" mass="25001">MASGAKRSPSRLRNGCATAYHPGMAYRAKMAAALSGASVGQLARWRKGDKPLLVPEVSTDPILYSFRDLVALRSFTYLREKVSLQKIRKALGNLRELGGLDHLSQYKLVAHGVSSVVLVAPDGDHGVDLVDRPGHHVTVLAIGDVLESFPFRDIEVPSLRRPQPRISVDPSVRRGTPVVAGTRVSYDLVAGLLRDGVPAEEVADYYPSVTAEAARDALAFADHVDGISQRAA</sequence>
<dbReference type="AlphaFoldDB" id="A0A6F8Y5L8"/>
<name>A0A6F8Y5L8_9ACTN</name>
<gene>
    <name evidence="1" type="ORF">Pflav_076880</name>
</gene>
<protein>
    <recommendedName>
        <fullName evidence="3">DUF433 domain-containing protein</fullName>
    </recommendedName>
</protein>
<dbReference type="InterPro" id="IPR036388">
    <property type="entry name" value="WH-like_DNA-bd_sf"/>
</dbReference>
<organism evidence="1 2">
    <name type="scientific">Phytohabitans flavus</name>
    <dbReference type="NCBI Taxonomy" id="1076124"/>
    <lineage>
        <taxon>Bacteria</taxon>
        <taxon>Bacillati</taxon>
        <taxon>Actinomycetota</taxon>
        <taxon>Actinomycetes</taxon>
        <taxon>Micromonosporales</taxon>
        <taxon>Micromonosporaceae</taxon>
    </lineage>
</organism>
<evidence type="ECO:0008006" key="3">
    <source>
        <dbReference type="Google" id="ProtNLM"/>
    </source>
</evidence>
<dbReference type="InterPro" id="IPR009057">
    <property type="entry name" value="Homeodomain-like_sf"/>
</dbReference>
<evidence type="ECO:0000313" key="1">
    <source>
        <dbReference type="EMBL" id="BCB81278.1"/>
    </source>
</evidence>
<accession>A0A6F8Y5L8</accession>
<reference evidence="1 2" key="2">
    <citation type="submission" date="2020-03" db="EMBL/GenBank/DDBJ databases">
        <authorList>
            <person name="Ichikawa N."/>
            <person name="Kimura A."/>
            <person name="Kitahashi Y."/>
            <person name="Uohara A."/>
        </authorList>
    </citation>
    <scope>NUCLEOTIDE SEQUENCE [LARGE SCALE GENOMIC DNA]</scope>
    <source>
        <strain evidence="1 2">NBRC 107702</strain>
    </source>
</reference>
<dbReference type="Gene3D" id="1.10.10.10">
    <property type="entry name" value="Winged helix-like DNA-binding domain superfamily/Winged helix DNA-binding domain"/>
    <property type="match status" value="1"/>
</dbReference>
<proteinExistence type="predicted"/>